<keyword evidence="1" id="KW-0472">Membrane</keyword>
<reference evidence="2 3" key="1">
    <citation type="journal article" date="2018" name="J. Allergy Clin. Immunol.">
        <title>High-quality assembly of Dermatophagoides pteronyssinus genome and transcriptome reveals a wide range of novel allergens.</title>
        <authorList>
            <person name="Liu X.Y."/>
            <person name="Yang K.Y."/>
            <person name="Wang M.Q."/>
            <person name="Kwok J.S."/>
            <person name="Zeng X."/>
            <person name="Yang Z."/>
            <person name="Xiao X.J."/>
            <person name="Lau C.P."/>
            <person name="Li Y."/>
            <person name="Huang Z.M."/>
            <person name="Ba J.G."/>
            <person name="Yim A.K."/>
            <person name="Ouyang C.Y."/>
            <person name="Ngai S.M."/>
            <person name="Chan T.F."/>
            <person name="Leung E.L."/>
            <person name="Liu L."/>
            <person name="Liu Z.G."/>
            <person name="Tsui S.K."/>
        </authorList>
    </citation>
    <scope>NUCLEOTIDE SEQUENCE [LARGE SCALE GENOMIC DNA]</scope>
    <source>
        <strain evidence="2">Derp</strain>
    </source>
</reference>
<evidence type="ECO:0000313" key="3">
    <source>
        <dbReference type="Proteomes" id="UP000887458"/>
    </source>
</evidence>
<reference evidence="2 3" key="2">
    <citation type="journal article" date="2022" name="Mol. Biol. Evol.">
        <title>Comparative Genomics Reveals Insights into the Divergent Evolution of Astigmatic Mites and Household Pest Adaptations.</title>
        <authorList>
            <person name="Xiong Q."/>
            <person name="Wan A.T."/>
            <person name="Liu X."/>
            <person name="Fung C.S."/>
            <person name="Xiao X."/>
            <person name="Malainual N."/>
            <person name="Hou J."/>
            <person name="Wang L."/>
            <person name="Wang M."/>
            <person name="Yang K.Y."/>
            <person name="Cui Y."/>
            <person name="Leung E.L."/>
            <person name="Nong W."/>
            <person name="Shin S.K."/>
            <person name="Au S.W."/>
            <person name="Jeong K.Y."/>
            <person name="Chew F.T."/>
            <person name="Hui J.H."/>
            <person name="Leung T.F."/>
            <person name="Tungtrongchitr A."/>
            <person name="Zhong N."/>
            <person name="Liu Z."/>
            <person name="Tsui S.K."/>
        </authorList>
    </citation>
    <scope>NUCLEOTIDE SEQUENCE [LARGE SCALE GENOMIC DNA]</scope>
    <source>
        <strain evidence="2">Derp</strain>
    </source>
</reference>
<keyword evidence="1" id="KW-0812">Transmembrane</keyword>
<dbReference type="EMBL" id="NJHN03000030">
    <property type="protein sequence ID" value="KAH9424052.1"/>
    <property type="molecule type" value="Genomic_DNA"/>
</dbReference>
<organism evidence="2 3">
    <name type="scientific">Dermatophagoides pteronyssinus</name>
    <name type="common">European house dust mite</name>
    <dbReference type="NCBI Taxonomy" id="6956"/>
    <lineage>
        <taxon>Eukaryota</taxon>
        <taxon>Metazoa</taxon>
        <taxon>Ecdysozoa</taxon>
        <taxon>Arthropoda</taxon>
        <taxon>Chelicerata</taxon>
        <taxon>Arachnida</taxon>
        <taxon>Acari</taxon>
        <taxon>Acariformes</taxon>
        <taxon>Sarcoptiformes</taxon>
        <taxon>Astigmata</taxon>
        <taxon>Psoroptidia</taxon>
        <taxon>Analgoidea</taxon>
        <taxon>Pyroglyphidae</taxon>
        <taxon>Dermatophagoidinae</taxon>
        <taxon>Dermatophagoides</taxon>
    </lineage>
</organism>
<name>A0ABQ8JNH8_DERPT</name>
<keyword evidence="1" id="KW-1133">Transmembrane helix</keyword>
<gene>
    <name evidence="2" type="ORF">DERP_008900</name>
</gene>
<dbReference type="Proteomes" id="UP000887458">
    <property type="component" value="Unassembled WGS sequence"/>
</dbReference>
<protein>
    <submittedName>
        <fullName evidence="2">Uncharacterized protein</fullName>
    </submittedName>
</protein>
<comment type="caution">
    <text evidence="2">The sequence shown here is derived from an EMBL/GenBank/DDBJ whole genome shotgun (WGS) entry which is preliminary data.</text>
</comment>
<keyword evidence="3" id="KW-1185">Reference proteome</keyword>
<proteinExistence type="predicted"/>
<accession>A0ABQ8JNH8</accession>
<sequence length="84" mass="10363">MVVQLFFHHFHIIVKKYRQSSSYHFIVLIKYLFIFFGQMFHIQDTLLAQFNNGNETRERERKKFVFWIQLVVYTQSSYSHSVLR</sequence>
<evidence type="ECO:0000313" key="2">
    <source>
        <dbReference type="EMBL" id="KAH9424052.1"/>
    </source>
</evidence>
<feature type="transmembrane region" description="Helical" evidence="1">
    <location>
        <begin position="21"/>
        <end position="40"/>
    </location>
</feature>
<evidence type="ECO:0000256" key="1">
    <source>
        <dbReference type="SAM" id="Phobius"/>
    </source>
</evidence>